<dbReference type="Gene3D" id="3.40.50.880">
    <property type="match status" value="1"/>
</dbReference>
<name>A0AA38FMW2_TAXCH</name>
<dbReference type="PANTHER" id="PTHR42695:SF5">
    <property type="entry name" value="GLUTAMINE AMIDOTRANSFERASE YLR126C-RELATED"/>
    <property type="match status" value="1"/>
</dbReference>
<reference evidence="1 2" key="1">
    <citation type="journal article" date="2021" name="Nat. Plants">
        <title>The Taxus genome provides insights into paclitaxel biosynthesis.</title>
        <authorList>
            <person name="Xiong X."/>
            <person name="Gou J."/>
            <person name="Liao Q."/>
            <person name="Li Y."/>
            <person name="Zhou Q."/>
            <person name="Bi G."/>
            <person name="Li C."/>
            <person name="Du R."/>
            <person name="Wang X."/>
            <person name="Sun T."/>
            <person name="Guo L."/>
            <person name="Liang H."/>
            <person name="Lu P."/>
            <person name="Wu Y."/>
            <person name="Zhang Z."/>
            <person name="Ro D.K."/>
            <person name="Shang Y."/>
            <person name="Huang S."/>
            <person name="Yan J."/>
        </authorList>
    </citation>
    <scope>NUCLEOTIDE SEQUENCE [LARGE SCALE GENOMIC DNA]</scope>
    <source>
        <strain evidence="1">Ta-2019</strain>
    </source>
</reference>
<comment type="caution">
    <text evidence="1">The sequence shown here is derived from an EMBL/GenBank/DDBJ whole genome shotgun (WGS) entry which is preliminary data.</text>
</comment>
<keyword evidence="2" id="KW-1185">Reference proteome</keyword>
<evidence type="ECO:0000313" key="2">
    <source>
        <dbReference type="Proteomes" id="UP000824469"/>
    </source>
</evidence>
<feature type="non-terminal residue" evidence="1">
    <location>
        <position position="56"/>
    </location>
</feature>
<proteinExistence type="predicted"/>
<dbReference type="AlphaFoldDB" id="A0AA38FMW2"/>
<dbReference type="InterPro" id="IPR044992">
    <property type="entry name" value="ChyE-like"/>
</dbReference>
<dbReference type="SUPFAM" id="SSF52317">
    <property type="entry name" value="Class I glutamine amidotransferase-like"/>
    <property type="match status" value="1"/>
</dbReference>
<gene>
    <name evidence="1" type="ORF">KI387_011094</name>
</gene>
<evidence type="ECO:0008006" key="3">
    <source>
        <dbReference type="Google" id="ProtNLM"/>
    </source>
</evidence>
<organism evidence="1 2">
    <name type="scientific">Taxus chinensis</name>
    <name type="common">Chinese yew</name>
    <name type="synonym">Taxus wallichiana var. chinensis</name>
    <dbReference type="NCBI Taxonomy" id="29808"/>
    <lineage>
        <taxon>Eukaryota</taxon>
        <taxon>Viridiplantae</taxon>
        <taxon>Streptophyta</taxon>
        <taxon>Embryophyta</taxon>
        <taxon>Tracheophyta</taxon>
        <taxon>Spermatophyta</taxon>
        <taxon>Pinopsida</taxon>
        <taxon>Pinidae</taxon>
        <taxon>Conifers II</taxon>
        <taxon>Cupressales</taxon>
        <taxon>Taxaceae</taxon>
        <taxon>Taxus</taxon>
    </lineage>
</organism>
<dbReference type="EMBL" id="JAHRHJ020000008">
    <property type="protein sequence ID" value="KAH9306690.1"/>
    <property type="molecule type" value="Genomic_DNA"/>
</dbReference>
<dbReference type="GO" id="GO:0005829">
    <property type="term" value="C:cytosol"/>
    <property type="evidence" value="ECO:0007669"/>
    <property type="project" value="TreeGrafter"/>
</dbReference>
<protein>
    <recommendedName>
        <fullName evidence="3">Glutamine amidotransferase domain-containing protein</fullName>
    </recommendedName>
</protein>
<dbReference type="Proteomes" id="UP000824469">
    <property type="component" value="Unassembled WGS sequence"/>
</dbReference>
<accession>A0AA38FMW2</accession>
<dbReference type="PANTHER" id="PTHR42695">
    <property type="entry name" value="GLUTAMINE AMIDOTRANSFERASE YLR126C-RELATED"/>
    <property type="match status" value="1"/>
</dbReference>
<dbReference type="InterPro" id="IPR029062">
    <property type="entry name" value="Class_I_gatase-like"/>
</dbReference>
<evidence type="ECO:0000313" key="1">
    <source>
        <dbReference type="EMBL" id="KAH9306690.1"/>
    </source>
</evidence>
<sequence>VSCVPPNGVVLGYSSKTPIEIFAVGNFVLGIQGHPEFSEDVLSDLLNSRLARGTIS</sequence>
<feature type="non-terminal residue" evidence="1">
    <location>
        <position position="1"/>
    </location>
</feature>